<comment type="caution">
    <text evidence="5">Lacks conserved residue(s) required for the propagation of feature annotation.</text>
</comment>
<evidence type="ECO:0000256" key="1">
    <source>
        <dbReference type="ARBA" id="ARBA00022603"/>
    </source>
</evidence>
<keyword evidence="3 5" id="KW-0949">S-adenosyl-L-methionine</keyword>
<protein>
    <recommendedName>
        <fullName evidence="5">Ribosomal RNA large subunit methyltransferase H</fullName>
        <ecNumber evidence="5">2.1.1.177</ecNumber>
    </recommendedName>
    <alternativeName>
        <fullName evidence="5">23S rRNA (pseudouridine1915-N3)-methyltransferase</fullName>
    </alternativeName>
    <alternativeName>
        <fullName evidence="5">23S rRNA m3Psi1915 methyltransferase</fullName>
    </alternativeName>
    <alternativeName>
        <fullName evidence="5">rRNA (pseudouridine-N3-)-methyltransferase RlmH</fullName>
    </alternativeName>
</protein>
<feature type="binding site" evidence="5">
    <location>
        <position position="96"/>
    </location>
    <ligand>
        <name>S-adenosyl-L-methionine</name>
        <dbReference type="ChEBI" id="CHEBI:59789"/>
    </ligand>
</feature>
<keyword evidence="7" id="KW-1185">Reference proteome</keyword>
<dbReference type="HAMAP" id="MF_00658">
    <property type="entry name" value="23SrRNA_methyltr_H"/>
    <property type="match status" value="1"/>
</dbReference>
<dbReference type="SUPFAM" id="SSF75217">
    <property type="entry name" value="alpha/beta knot"/>
    <property type="match status" value="1"/>
</dbReference>
<keyword evidence="1 5" id="KW-0489">Methyltransferase</keyword>
<dbReference type="EC" id="2.1.1.177" evidence="5"/>
<evidence type="ECO:0000256" key="4">
    <source>
        <dbReference type="ARBA" id="ARBA00038303"/>
    </source>
</evidence>
<feature type="binding site" evidence="5">
    <location>
        <position position="65"/>
    </location>
    <ligand>
        <name>S-adenosyl-L-methionine</name>
        <dbReference type="ChEBI" id="CHEBI:59789"/>
    </ligand>
</feature>
<dbReference type="InterPro" id="IPR003742">
    <property type="entry name" value="RlmH-like"/>
</dbReference>
<dbReference type="Gene3D" id="3.40.1280.10">
    <property type="match status" value="1"/>
</dbReference>
<dbReference type="Pfam" id="PF02590">
    <property type="entry name" value="SPOUT_MTase"/>
    <property type="match status" value="1"/>
</dbReference>
<evidence type="ECO:0000256" key="5">
    <source>
        <dbReference type="HAMAP-Rule" id="MF_00658"/>
    </source>
</evidence>
<dbReference type="InterPro" id="IPR029028">
    <property type="entry name" value="Alpha/beta_knot_MTases"/>
</dbReference>
<dbReference type="GO" id="GO:0070038">
    <property type="term" value="F:rRNA (pseudouridine-N3-)-methyltransferase activity"/>
    <property type="evidence" value="ECO:0007669"/>
    <property type="project" value="UniProtKB-UniRule"/>
</dbReference>
<comment type="function">
    <text evidence="5">Specifically methylates the pseudouridine at position 1915 (m3Psi1915) in 23S rRNA.</text>
</comment>
<dbReference type="CDD" id="cd18081">
    <property type="entry name" value="RlmH-like"/>
    <property type="match status" value="1"/>
</dbReference>
<dbReference type="RefSeq" id="WP_146892772.1">
    <property type="nucleotide sequence ID" value="NZ_BJYG01000078.1"/>
</dbReference>
<gene>
    <name evidence="5 6" type="primary">rlmH</name>
    <name evidence="6" type="ORF">AOE01nite_34180</name>
</gene>
<comment type="subunit">
    <text evidence="5">Homodimer.</text>
</comment>
<dbReference type="GO" id="GO:0005737">
    <property type="term" value="C:cytoplasm"/>
    <property type="evidence" value="ECO:0007669"/>
    <property type="project" value="UniProtKB-SubCell"/>
</dbReference>
<dbReference type="OrthoDB" id="9806643at2"/>
<comment type="similarity">
    <text evidence="4 5">Belongs to the RNA methyltransferase RlmH family.</text>
</comment>
<dbReference type="PANTHER" id="PTHR33603:SF1">
    <property type="entry name" value="RIBOSOMAL RNA LARGE SUBUNIT METHYLTRANSFERASE H"/>
    <property type="match status" value="1"/>
</dbReference>
<comment type="caution">
    <text evidence="6">The sequence shown here is derived from an EMBL/GenBank/DDBJ whole genome shotgun (WGS) entry which is preliminary data.</text>
</comment>
<comment type="catalytic activity">
    <reaction evidence="5">
        <text>pseudouridine(1915) in 23S rRNA + S-adenosyl-L-methionine = N(3)-methylpseudouridine(1915) in 23S rRNA + S-adenosyl-L-homocysteine + H(+)</text>
        <dbReference type="Rhea" id="RHEA:42752"/>
        <dbReference type="Rhea" id="RHEA-COMP:10221"/>
        <dbReference type="Rhea" id="RHEA-COMP:10222"/>
        <dbReference type="ChEBI" id="CHEBI:15378"/>
        <dbReference type="ChEBI" id="CHEBI:57856"/>
        <dbReference type="ChEBI" id="CHEBI:59789"/>
        <dbReference type="ChEBI" id="CHEBI:65314"/>
        <dbReference type="ChEBI" id="CHEBI:74486"/>
        <dbReference type="EC" id="2.1.1.177"/>
    </reaction>
</comment>
<dbReference type="InterPro" id="IPR029026">
    <property type="entry name" value="tRNA_m1G_MTases_N"/>
</dbReference>
<proteinExistence type="inferred from homology"/>
<dbReference type="PIRSF" id="PIRSF004505">
    <property type="entry name" value="MT_bac"/>
    <property type="match status" value="1"/>
</dbReference>
<comment type="subcellular location">
    <subcellularLocation>
        <location evidence="5">Cytoplasm</location>
    </subcellularLocation>
</comment>
<dbReference type="EMBL" id="BJYG01000078">
    <property type="protein sequence ID" value="GEN65194.1"/>
    <property type="molecule type" value="Genomic_DNA"/>
</dbReference>
<evidence type="ECO:0000313" key="7">
    <source>
        <dbReference type="Proteomes" id="UP000321746"/>
    </source>
</evidence>
<keyword evidence="2 5" id="KW-0808">Transferase</keyword>
<dbReference type="Proteomes" id="UP000321746">
    <property type="component" value="Unassembled WGS sequence"/>
</dbReference>
<name>A0A511XQJ1_9PROT</name>
<evidence type="ECO:0000256" key="2">
    <source>
        <dbReference type="ARBA" id="ARBA00022679"/>
    </source>
</evidence>
<accession>A0A511XQJ1</accession>
<organism evidence="6 7">
    <name type="scientific">Acetobacter oeni</name>
    <dbReference type="NCBI Taxonomy" id="304077"/>
    <lineage>
        <taxon>Bacteria</taxon>
        <taxon>Pseudomonadati</taxon>
        <taxon>Pseudomonadota</taxon>
        <taxon>Alphaproteobacteria</taxon>
        <taxon>Acetobacterales</taxon>
        <taxon>Acetobacteraceae</taxon>
        <taxon>Acetobacter</taxon>
    </lineage>
</organism>
<keyword evidence="5" id="KW-0963">Cytoplasm</keyword>
<reference evidence="6 7" key="1">
    <citation type="submission" date="2019-07" db="EMBL/GenBank/DDBJ databases">
        <title>Whole genome shotgun sequence of Acetobacter oeni NBRC 105207.</title>
        <authorList>
            <person name="Hosoyama A."/>
            <person name="Uohara A."/>
            <person name="Ohji S."/>
            <person name="Ichikawa N."/>
        </authorList>
    </citation>
    <scope>NUCLEOTIDE SEQUENCE [LARGE SCALE GENOMIC DNA]</scope>
    <source>
        <strain evidence="6 7">NBRC 105207</strain>
    </source>
</reference>
<sequence length="151" mass="16381">MRLIAIGRMKDAHERALIDRYAKRLSPALTITELADGKGSPGEIKHREGEALLNALPERAFVVALDLAGKTPTSEAFAALLTGWTELARPLCFLIGGAEGLDTPVIARADATLSLGSFTWPHMLARIMLTEQLYRARAIASGHPYHRAGRP</sequence>
<keyword evidence="5" id="KW-0698">rRNA processing</keyword>
<evidence type="ECO:0000313" key="6">
    <source>
        <dbReference type="EMBL" id="GEN65194.1"/>
    </source>
</evidence>
<evidence type="ECO:0000256" key="3">
    <source>
        <dbReference type="ARBA" id="ARBA00022691"/>
    </source>
</evidence>
<dbReference type="PANTHER" id="PTHR33603">
    <property type="entry name" value="METHYLTRANSFERASE"/>
    <property type="match status" value="1"/>
</dbReference>
<dbReference type="AlphaFoldDB" id="A0A511XQJ1"/>